<proteinExistence type="predicted"/>
<dbReference type="EMBL" id="CP036432">
    <property type="protein sequence ID" value="QDV83696.1"/>
    <property type="molecule type" value="Genomic_DNA"/>
</dbReference>
<dbReference type="Proteomes" id="UP000318081">
    <property type="component" value="Chromosome"/>
</dbReference>
<keyword evidence="3" id="KW-1185">Reference proteome</keyword>
<name>A0ABX5XPD9_9BACT</name>
<evidence type="ECO:0000313" key="3">
    <source>
        <dbReference type="Proteomes" id="UP000318081"/>
    </source>
</evidence>
<evidence type="ECO:0000313" key="2">
    <source>
        <dbReference type="EMBL" id="QDV83696.1"/>
    </source>
</evidence>
<evidence type="ECO:0000256" key="1">
    <source>
        <dbReference type="SAM" id="MobiDB-lite"/>
    </source>
</evidence>
<dbReference type="RefSeq" id="WP_145210876.1">
    <property type="nucleotide sequence ID" value="NZ_CP036432.1"/>
</dbReference>
<organism evidence="2 3">
    <name type="scientific">Stieleria magnilauensis</name>
    <dbReference type="NCBI Taxonomy" id="2527963"/>
    <lineage>
        <taxon>Bacteria</taxon>
        <taxon>Pseudomonadati</taxon>
        <taxon>Planctomycetota</taxon>
        <taxon>Planctomycetia</taxon>
        <taxon>Pirellulales</taxon>
        <taxon>Pirellulaceae</taxon>
        <taxon>Stieleria</taxon>
    </lineage>
</organism>
<protein>
    <submittedName>
        <fullName evidence="2">Uncharacterized protein</fullName>
    </submittedName>
</protein>
<gene>
    <name evidence="2" type="ORF">TBK1r_26380</name>
</gene>
<accession>A0ABX5XPD9</accession>
<reference evidence="2 3" key="1">
    <citation type="submission" date="2019-02" db="EMBL/GenBank/DDBJ databases">
        <title>Deep-cultivation of Planctomycetes and their phenomic and genomic characterization uncovers novel biology.</title>
        <authorList>
            <person name="Wiegand S."/>
            <person name="Jogler M."/>
            <person name="Boedeker C."/>
            <person name="Pinto D."/>
            <person name="Vollmers J."/>
            <person name="Rivas-Marin E."/>
            <person name="Kohn T."/>
            <person name="Peeters S.H."/>
            <person name="Heuer A."/>
            <person name="Rast P."/>
            <person name="Oberbeckmann S."/>
            <person name="Bunk B."/>
            <person name="Jeske O."/>
            <person name="Meyerdierks A."/>
            <person name="Storesund J.E."/>
            <person name="Kallscheuer N."/>
            <person name="Luecker S."/>
            <person name="Lage O.M."/>
            <person name="Pohl T."/>
            <person name="Merkel B.J."/>
            <person name="Hornburger P."/>
            <person name="Mueller R.-W."/>
            <person name="Bruemmer F."/>
            <person name="Labrenz M."/>
            <person name="Spormann A.M."/>
            <person name="Op den Camp H."/>
            <person name="Overmann J."/>
            <person name="Amann R."/>
            <person name="Jetten M.S.M."/>
            <person name="Mascher T."/>
            <person name="Medema M.H."/>
            <person name="Devos D.P."/>
            <person name="Kaster A.-K."/>
            <person name="Ovreas L."/>
            <person name="Rohde M."/>
            <person name="Galperin M.Y."/>
            <person name="Jogler C."/>
        </authorList>
    </citation>
    <scope>NUCLEOTIDE SEQUENCE [LARGE SCALE GENOMIC DNA]</scope>
    <source>
        <strain evidence="2 3">TBK1r</strain>
    </source>
</reference>
<feature type="region of interest" description="Disordered" evidence="1">
    <location>
        <begin position="1"/>
        <end position="26"/>
    </location>
</feature>
<sequence length="148" mass="16602">MTKLHDKIAQAKKRRARREREGKVVSAPQVKLRATTGEQNRMTQQHPRILLKIEQTLVAVGTEVGADDADVDTAIRAILERKPTVRGAAQQLAESLNPSQLQFSCDEETWHAGLRVIYRSVTTRSKCRRGDTDYLDYATRFVANAAKG</sequence>